<protein>
    <submittedName>
        <fullName evidence="1">Uncharacterized protein</fullName>
    </submittedName>
</protein>
<sequence length="59" mass="6036">MVTASVAFTAGAKQAPWQRATLAAWTATTTMASTRATTKLSGQLLGEAIGDPGQGTARR</sequence>
<accession>A0A2T7EUM1</accession>
<gene>
    <name evidence="1" type="ORF">GQ55_2G320600</name>
</gene>
<keyword evidence="2" id="KW-1185">Reference proteome</keyword>
<name>A0A2T7EUM1_9POAL</name>
<dbReference type="Gramene" id="PUZ71537">
    <property type="protein sequence ID" value="PUZ71537"/>
    <property type="gene ID" value="GQ55_2G320600"/>
</dbReference>
<dbReference type="EMBL" id="CM009750">
    <property type="protein sequence ID" value="PUZ71537.1"/>
    <property type="molecule type" value="Genomic_DNA"/>
</dbReference>
<organism evidence="1 2">
    <name type="scientific">Panicum hallii var. hallii</name>
    <dbReference type="NCBI Taxonomy" id="1504633"/>
    <lineage>
        <taxon>Eukaryota</taxon>
        <taxon>Viridiplantae</taxon>
        <taxon>Streptophyta</taxon>
        <taxon>Embryophyta</taxon>
        <taxon>Tracheophyta</taxon>
        <taxon>Spermatophyta</taxon>
        <taxon>Magnoliopsida</taxon>
        <taxon>Liliopsida</taxon>
        <taxon>Poales</taxon>
        <taxon>Poaceae</taxon>
        <taxon>PACMAD clade</taxon>
        <taxon>Panicoideae</taxon>
        <taxon>Panicodae</taxon>
        <taxon>Paniceae</taxon>
        <taxon>Panicinae</taxon>
        <taxon>Panicum</taxon>
        <taxon>Panicum sect. Panicum</taxon>
    </lineage>
</organism>
<dbReference type="Proteomes" id="UP000244336">
    <property type="component" value="Chromosome 2"/>
</dbReference>
<proteinExistence type="predicted"/>
<evidence type="ECO:0000313" key="1">
    <source>
        <dbReference type="EMBL" id="PUZ71537.1"/>
    </source>
</evidence>
<evidence type="ECO:0000313" key="2">
    <source>
        <dbReference type="Proteomes" id="UP000244336"/>
    </source>
</evidence>
<reference evidence="1 2" key="1">
    <citation type="submission" date="2018-04" db="EMBL/GenBank/DDBJ databases">
        <title>WGS assembly of Panicum hallii var. hallii HAL2.</title>
        <authorList>
            <person name="Lovell J."/>
            <person name="Jenkins J."/>
            <person name="Lowry D."/>
            <person name="Mamidi S."/>
            <person name="Sreedasyam A."/>
            <person name="Weng X."/>
            <person name="Barry K."/>
            <person name="Bonette J."/>
            <person name="Campitelli B."/>
            <person name="Daum C."/>
            <person name="Gordon S."/>
            <person name="Gould B."/>
            <person name="Lipzen A."/>
            <person name="MacQueen A."/>
            <person name="Palacio-Mejia J."/>
            <person name="Plott C."/>
            <person name="Shakirov E."/>
            <person name="Shu S."/>
            <person name="Yoshinaga Y."/>
            <person name="Zane M."/>
            <person name="Rokhsar D."/>
            <person name="Grimwood J."/>
            <person name="Schmutz J."/>
            <person name="Juenger T."/>
        </authorList>
    </citation>
    <scope>NUCLEOTIDE SEQUENCE [LARGE SCALE GENOMIC DNA]</scope>
    <source>
        <strain evidence="2">cv. HAL2</strain>
    </source>
</reference>
<dbReference type="AlphaFoldDB" id="A0A2T7EUM1"/>